<protein>
    <submittedName>
        <fullName evidence="1">Uncharacterized protein</fullName>
    </submittedName>
</protein>
<dbReference type="OrthoDB" id="523908at2759"/>
<dbReference type="eggNOG" id="ENOG502SEAP">
    <property type="taxonomic scope" value="Eukaryota"/>
</dbReference>
<gene>
    <name evidence="1" type="ORF">VOLCADRAFT_107575</name>
</gene>
<organism evidence="2">
    <name type="scientific">Volvox carteri f. nagariensis</name>
    <dbReference type="NCBI Taxonomy" id="3068"/>
    <lineage>
        <taxon>Eukaryota</taxon>
        <taxon>Viridiplantae</taxon>
        <taxon>Chlorophyta</taxon>
        <taxon>core chlorophytes</taxon>
        <taxon>Chlorophyceae</taxon>
        <taxon>CS clade</taxon>
        <taxon>Chlamydomonadales</taxon>
        <taxon>Volvocaceae</taxon>
        <taxon>Volvox</taxon>
    </lineage>
</organism>
<dbReference type="Proteomes" id="UP000001058">
    <property type="component" value="Unassembled WGS sequence"/>
</dbReference>
<keyword evidence="2" id="KW-1185">Reference proteome</keyword>
<reference evidence="1 2" key="1">
    <citation type="journal article" date="2010" name="Science">
        <title>Genomic analysis of organismal complexity in the multicellular green alga Volvox carteri.</title>
        <authorList>
            <person name="Prochnik S.E."/>
            <person name="Umen J."/>
            <person name="Nedelcu A.M."/>
            <person name="Hallmann A."/>
            <person name="Miller S.M."/>
            <person name="Nishii I."/>
            <person name="Ferris P."/>
            <person name="Kuo A."/>
            <person name="Mitros T."/>
            <person name="Fritz-Laylin L.K."/>
            <person name="Hellsten U."/>
            <person name="Chapman J."/>
            <person name="Simakov O."/>
            <person name="Rensing S.A."/>
            <person name="Terry A."/>
            <person name="Pangilinan J."/>
            <person name="Kapitonov V."/>
            <person name="Jurka J."/>
            <person name="Salamov A."/>
            <person name="Shapiro H."/>
            <person name="Schmutz J."/>
            <person name="Grimwood J."/>
            <person name="Lindquist E."/>
            <person name="Lucas S."/>
            <person name="Grigoriev I.V."/>
            <person name="Schmitt R."/>
            <person name="Kirk D."/>
            <person name="Rokhsar D.S."/>
        </authorList>
    </citation>
    <scope>NUCLEOTIDE SEQUENCE [LARGE SCALE GENOMIC DNA]</scope>
    <source>
        <strain evidence="2">f. Nagariensis / Eve</strain>
    </source>
</reference>
<dbReference type="KEGG" id="vcn:VOLCADRAFT_107575"/>
<dbReference type="RefSeq" id="XP_002957191.1">
    <property type="nucleotide sequence ID" value="XM_002957145.1"/>
</dbReference>
<sequence length="424" mass="47380">MSKYIPKSNKYLIIPVSPQAPDANWTMGMLKQGLPAAERAKRLLIIFEDDAVVTTDTVAALQSALPKLDPSFDILALDSAGSFCSLSCRLDWVMRMLGLHTPGSLPRLIRARISFSRTTGVVLSYKGAVQLFRYLPITRVSDLWERDLGSQDRSQRLQGWFPTDIYVIHSYWSPERRHIAPALCDWFKREGGQLANVPCTLFPGFWARGATRDQILDLVARRIVAPETHAKPQGPLTQLLYRLGFSAAAPLFDDEEKVINLSYLGTAASHLLAVQNWTMEMVKQGVPPAERTNRHLLLFEDDAVVTPETVTALQGVLQDLDPCYDVVGLDSTDNFCTFSSFTTALLDTFLLRKSPSSRLVPARMSYSRNTGLVMSYKGAMNLLSGLPVTREIDLWFRDLMTDQVLKIFVICPRIVGPIGLETVQ</sequence>
<dbReference type="InParanoid" id="D8UF11"/>
<dbReference type="AlphaFoldDB" id="D8UF11"/>
<evidence type="ECO:0000313" key="2">
    <source>
        <dbReference type="Proteomes" id="UP000001058"/>
    </source>
</evidence>
<evidence type="ECO:0000313" key="1">
    <source>
        <dbReference type="EMBL" id="EFJ41689.1"/>
    </source>
</evidence>
<dbReference type="GeneID" id="9626641"/>
<name>D8UF11_VOLCA</name>
<dbReference type="EMBL" id="GL378391">
    <property type="protein sequence ID" value="EFJ41689.1"/>
    <property type="molecule type" value="Genomic_DNA"/>
</dbReference>
<proteinExistence type="predicted"/>
<accession>D8UF11</accession>